<evidence type="ECO:0000313" key="2">
    <source>
        <dbReference type="Proteomes" id="UP000562352"/>
    </source>
</evidence>
<sequence length="137" mass="14228">MDIAALVSYLAPLLPQLLNIAAGTGDGGGQEGPGFGQRIWERLRGRVEERPAASEAVNDVAENPDDEELRTVLKVQLKKLLAEDPGLAAEIGRIFDEARSAGVAGTVTTVTASGQGSVAIGRDVSGSRITTTTRSAD</sequence>
<dbReference type="EMBL" id="JACHJJ010000029">
    <property type="protein sequence ID" value="MBB5967072.1"/>
    <property type="molecule type" value="Genomic_DNA"/>
</dbReference>
<dbReference type="RefSeq" id="WP_184947791.1">
    <property type="nucleotide sequence ID" value="NZ_BAAAWZ010000001.1"/>
</dbReference>
<proteinExistence type="predicted"/>
<dbReference type="AlphaFoldDB" id="A0A841D8W4"/>
<accession>A0A841D8W4</accession>
<keyword evidence="2" id="KW-1185">Reference proteome</keyword>
<comment type="caution">
    <text evidence="1">The sequence shown here is derived from an EMBL/GenBank/DDBJ whole genome shotgun (WGS) entry which is preliminary data.</text>
</comment>
<dbReference type="Proteomes" id="UP000562352">
    <property type="component" value="Unassembled WGS sequence"/>
</dbReference>
<gene>
    <name evidence="1" type="ORF">FHS22_006374</name>
</gene>
<organism evidence="1 2">
    <name type="scientific">Planomonospora venezuelensis</name>
    <dbReference type="NCBI Taxonomy" id="1999"/>
    <lineage>
        <taxon>Bacteria</taxon>
        <taxon>Bacillati</taxon>
        <taxon>Actinomycetota</taxon>
        <taxon>Actinomycetes</taxon>
        <taxon>Streptosporangiales</taxon>
        <taxon>Streptosporangiaceae</taxon>
        <taxon>Planomonospora</taxon>
    </lineage>
</organism>
<protein>
    <submittedName>
        <fullName evidence="1">Uncharacterized protein</fullName>
    </submittedName>
</protein>
<reference evidence="1 2" key="1">
    <citation type="submission" date="2020-08" db="EMBL/GenBank/DDBJ databases">
        <title>Genomic Encyclopedia of Type Strains, Phase III (KMG-III): the genomes of soil and plant-associated and newly described type strains.</title>
        <authorList>
            <person name="Whitman W."/>
        </authorList>
    </citation>
    <scope>NUCLEOTIDE SEQUENCE [LARGE SCALE GENOMIC DNA]</scope>
    <source>
        <strain evidence="1 2">CECT 3303</strain>
    </source>
</reference>
<name>A0A841D8W4_PLAVE</name>
<evidence type="ECO:0000313" key="1">
    <source>
        <dbReference type="EMBL" id="MBB5967072.1"/>
    </source>
</evidence>